<evidence type="ECO:0000313" key="2">
    <source>
        <dbReference type="Proteomes" id="UP001162087"/>
    </source>
</evidence>
<accession>A0AA35JM80</accession>
<dbReference type="Proteomes" id="UP001162087">
    <property type="component" value="Chromosome 9"/>
</dbReference>
<dbReference type="OrthoDB" id="992776at2759"/>
<sequence>MQKSILLTKPDGTQSNLHRTKTETPTTVEFDSEQMERGHRERGRSKKKRDERDSYASSLSRSRSRASRASSRSRVREEEFLKWTVLRQDPSMRLKVADADSDEEEEGEGGDDDDDDEDDNNNNNNNNAGDDMDEEESDEEQVSDVENDAEIDEEFHYDLGMKVLPNFCTSINEVLESSKPWIAKYEISIRGHENEGVSLEQLDGGYVRAMQLLTKGAGAEPGNQRSFILYTDLSSESTYALTYLMGAVVNQGDTLYILHWEPSKPTDDSQMFANVARIRKHVMHLFDCAAGVLDDLDVVVLSLTHPYPKHLLNEMIHGLKPVALCCSLSVILSTLQNFVCSVPILAVRKKLKRAKRKGISE</sequence>
<evidence type="ECO:0000313" key="1">
    <source>
        <dbReference type="EMBL" id="CAI4064334.1"/>
    </source>
</evidence>
<protein>
    <submittedName>
        <fullName evidence="1">Uncharacterized protein</fullName>
    </submittedName>
</protein>
<dbReference type="EMBL" id="OX365904">
    <property type="protein sequence ID" value="CAI4064334.1"/>
    <property type="molecule type" value="Genomic_DNA"/>
</dbReference>
<organism evidence="1 2">
    <name type="scientific">Saccharomyces kudriavzevii (strain ATCC MYA-4449 / AS 2.2408 / CBS 8840 / NBRC 1802 / NCYC 2889)</name>
    <name type="common">Yeast</name>
    <dbReference type="NCBI Taxonomy" id="226230"/>
    <lineage>
        <taxon>Eukaryota</taxon>
        <taxon>Fungi</taxon>
        <taxon>Dikarya</taxon>
        <taxon>Ascomycota</taxon>
        <taxon>Saccharomycotina</taxon>
        <taxon>Saccharomycetes</taxon>
        <taxon>Saccharomycetales</taxon>
        <taxon>Saccharomycetaceae</taxon>
        <taxon>Saccharomyces</taxon>
    </lineage>
</organism>
<name>A0AA35JM80_SACK1</name>
<gene>
    <name evidence="1" type="primary">SKDI09G0170</name>
    <name evidence="1" type="ORF">SKDI_09G0170</name>
</gene>
<reference evidence="1" key="1">
    <citation type="submission" date="2022-10" db="EMBL/GenBank/DDBJ databases">
        <authorList>
            <person name="Byrne P K."/>
        </authorList>
    </citation>
    <scope>NUCLEOTIDE SEQUENCE</scope>
    <source>
        <strain evidence="1">IFO1802</strain>
    </source>
</reference>
<proteinExistence type="predicted"/>
<keyword evidence="2" id="KW-1185">Reference proteome</keyword>